<dbReference type="GO" id="GO:0005886">
    <property type="term" value="C:plasma membrane"/>
    <property type="evidence" value="ECO:0007669"/>
    <property type="project" value="TreeGrafter"/>
</dbReference>
<evidence type="ECO:0000256" key="2">
    <source>
        <dbReference type="ARBA" id="ARBA00004141"/>
    </source>
</evidence>
<evidence type="ECO:0000256" key="7">
    <source>
        <dbReference type="ARBA" id="ARBA00022741"/>
    </source>
</evidence>
<comment type="subcellular location">
    <subcellularLocation>
        <location evidence="2">Membrane</location>
        <topology evidence="2">Multi-pass membrane protein</topology>
    </subcellularLocation>
</comment>
<dbReference type="EMBL" id="PDKB01000009">
    <property type="protein sequence ID" value="RBQ29011.1"/>
    <property type="molecule type" value="Genomic_DNA"/>
</dbReference>
<dbReference type="Proteomes" id="UP000252669">
    <property type="component" value="Unassembled WGS sequence"/>
</dbReference>
<dbReference type="InterPro" id="IPR036097">
    <property type="entry name" value="HisK_dim/P_sf"/>
</dbReference>
<dbReference type="GO" id="GO:0005524">
    <property type="term" value="F:ATP binding"/>
    <property type="evidence" value="ECO:0007669"/>
    <property type="project" value="UniProtKB-KW"/>
</dbReference>
<keyword evidence="15" id="KW-1185">Reference proteome</keyword>
<dbReference type="Gene3D" id="3.30.565.10">
    <property type="entry name" value="Histidine kinase-like ATPase, C-terminal domain"/>
    <property type="match status" value="1"/>
</dbReference>
<dbReference type="InterPro" id="IPR050428">
    <property type="entry name" value="TCS_sensor_his_kinase"/>
</dbReference>
<accession>A0A366MRU6</accession>
<keyword evidence="8" id="KW-0418">Kinase</keyword>
<dbReference type="InterPro" id="IPR003661">
    <property type="entry name" value="HisK_dim/P_dom"/>
</dbReference>
<keyword evidence="12" id="KW-0472">Membrane</keyword>
<evidence type="ECO:0000256" key="11">
    <source>
        <dbReference type="ARBA" id="ARBA00023012"/>
    </source>
</evidence>
<name>A0A366MRU6_9BACT</name>
<feature type="transmembrane region" description="Helical" evidence="12">
    <location>
        <begin position="160"/>
        <end position="179"/>
    </location>
</feature>
<dbReference type="GO" id="GO:0000155">
    <property type="term" value="F:phosphorelay sensor kinase activity"/>
    <property type="evidence" value="ECO:0007669"/>
    <property type="project" value="InterPro"/>
</dbReference>
<evidence type="ECO:0000256" key="3">
    <source>
        <dbReference type="ARBA" id="ARBA00012438"/>
    </source>
</evidence>
<dbReference type="PROSITE" id="PS50109">
    <property type="entry name" value="HIS_KIN"/>
    <property type="match status" value="1"/>
</dbReference>
<dbReference type="RefSeq" id="WP_113894408.1">
    <property type="nucleotide sequence ID" value="NZ_JANJGA010000005.1"/>
</dbReference>
<evidence type="ECO:0000256" key="12">
    <source>
        <dbReference type="SAM" id="Phobius"/>
    </source>
</evidence>
<keyword evidence="10 12" id="KW-1133">Transmembrane helix</keyword>
<dbReference type="InterPro" id="IPR036890">
    <property type="entry name" value="HATPase_C_sf"/>
</dbReference>
<dbReference type="AlphaFoldDB" id="A0A366MRU6"/>
<dbReference type="EC" id="2.7.13.3" evidence="3"/>
<evidence type="ECO:0000313" key="15">
    <source>
        <dbReference type="Proteomes" id="UP000252669"/>
    </source>
</evidence>
<evidence type="ECO:0000256" key="9">
    <source>
        <dbReference type="ARBA" id="ARBA00022840"/>
    </source>
</evidence>
<dbReference type="PANTHER" id="PTHR45436">
    <property type="entry name" value="SENSOR HISTIDINE KINASE YKOH"/>
    <property type="match status" value="1"/>
</dbReference>
<keyword evidence="11" id="KW-0902">Two-component regulatory system</keyword>
<comment type="caution">
    <text evidence="14">The sequence shown here is derived from an EMBL/GenBank/DDBJ whole genome shotgun (WGS) entry which is preliminary data.</text>
</comment>
<dbReference type="InterPro" id="IPR003594">
    <property type="entry name" value="HATPase_dom"/>
</dbReference>
<dbReference type="CDD" id="cd00082">
    <property type="entry name" value="HisKA"/>
    <property type="match status" value="1"/>
</dbReference>
<reference evidence="14 15" key="1">
    <citation type="submission" date="2017-10" db="EMBL/GenBank/DDBJ databases">
        <title>Genomics of the genus Arcobacter.</title>
        <authorList>
            <person name="Perez-Cataluna A."/>
            <person name="Figueras M.J."/>
        </authorList>
    </citation>
    <scope>NUCLEOTIDE SEQUENCE [LARGE SCALE GENOMIC DNA]</scope>
    <source>
        <strain evidence="14 15">CECT 9230</strain>
    </source>
</reference>
<dbReference type="SMART" id="SM00388">
    <property type="entry name" value="HisKA"/>
    <property type="match status" value="1"/>
</dbReference>
<keyword evidence="6 12" id="KW-0812">Transmembrane</keyword>
<dbReference type="Gene3D" id="1.20.5.1040">
    <property type="entry name" value="Sensor protein qsec"/>
    <property type="match status" value="2"/>
</dbReference>
<dbReference type="SUPFAM" id="SSF55874">
    <property type="entry name" value="ATPase domain of HSP90 chaperone/DNA topoisomerase II/histidine kinase"/>
    <property type="match status" value="1"/>
</dbReference>
<keyword evidence="7" id="KW-0547">Nucleotide-binding</keyword>
<proteinExistence type="predicted"/>
<evidence type="ECO:0000256" key="5">
    <source>
        <dbReference type="ARBA" id="ARBA00022679"/>
    </source>
</evidence>
<evidence type="ECO:0000259" key="13">
    <source>
        <dbReference type="PROSITE" id="PS50109"/>
    </source>
</evidence>
<dbReference type="OrthoDB" id="9813151at2"/>
<keyword evidence="5" id="KW-0808">Transferase</keyword>
<dbReference type="Gene3D" id="1.10.287.130">
    <property type="match status" value="1"/>
</dbReference>
<sequence>MKNLSLRLRLAIILLFLFAVTSFVVSSITIYQTKKTLIEFFNTELFHFAKKISNSNIDIFQNYLNHDIDNVEKFISVDDDALTFSIFSLNGTMIYTDGEDSKDFKFNSEVLNNSDGIFIEKNKKFRTIWMLSSDKKFVVVVAQEKEFVDDLIFDIVEDLIYPWLFILPFLAIFIIFLITKELKPLNNISKNLRLRNPNDSSLLDENTTKELKPVVKALNSLFLKTSNMIEKERRFTSNASHELKTPLSAIKIQTEVAKLSFDDKEQLLKSLNNIDIGVNRATRMIEQLLALSKIESIKELENISYINWIEIINSSINELEHKAKDKNIEINFTYEKNIKDLKGESFVLSLLIINLLDNAIKYNDIGTKIDINLQKNKIYISDNGKGVKEEILKNIGERFVRDIQEKQLGSGLGFSIVTQIAKIHNLHLKFENISPNGFKSIISW</sequence>
<evidence type="ECO:0000256" key="4">
    <source>
        <dbReference type="ARBA" id="ARBA00022553"/>
    </source>
</evidence>
<evidence type="ECO:0000256" key="10">
    <source>
        <dbReference type="ARBA" id="ARBA00022989"/>
    </source>
</evidence>
<protein>
    <recommendedName>
        <fullName evidence="3">histidine kinase</fullName>
        <ecNumber evidence="3">2.7.13.3</ecNumber>
    </recommendedName>
</protein>
<dbReference type="Pfam" id="PF02518">
    <property type="entry name" value="HATPase_c"/>
    <property type="match status" value="1"/>
</dbReference>
<dbReference type="SMART" id="SM00387">
    <property type="entry name" value="HATPase_c"/>
    <property type="match status" value="1"/>
</dbReference>
<gene>
    <name evidence="14" type="ORF">CRU91_06465</name>
</gene>
<evidence type="ECO:0000256" key="6">
    <source>
        <dbReference type="ARBA" id="ARBA00022692"/>
    </source>
</evidence>
<keyword evidence="9" id="KW-0067">ATP-binding</keyword>
<evidence type="ECO:0000256" key="1">
    <source>
        <dbReference type="ARBA" id="ARBA00000085"/>
    </source>
</evidence>
<dbReference type="SUPFAM" id="SSF47384">
    <property type="entry name" value="Homodimeric domain of signal transducing histidine kinase"/>
    <property type="match status" value="1"/>
</dbReference>
<organism evidence="14 15">
    <name type="scientific">Aliarcobacter vitoriensis</name>
    <dbReference type="NCBI Taxonomy" id="2011099"/>
    <lineage>
        <taxon>Bacteria</taxon>
        <taxon>Pseudomonadati</taxon>
        <taxon>Campylobacterota</taxon>
        <taxon>Epsilonproteobacteria</taxon>
        <taxon>Campylobacterales</taxon>
        <taxon>Arcobacteraceae</taxon>
        <taxon>Aliarcobacter</taxon>
    </lineage>
</organism>
<feature type="domain" description="Histidine kinase" evidence="13">
    <location>
        <begin position="238"/>
        <end position="444"/>
    </location>
</feature>
<keyword evidence="4" id="KW-0597">Phosphoprotein</keyword>
<evidence type="ECO:0000256" key="8">
    <source>
        <dbReference type="ARBA" id="ARBA00022777"/>
    </source>
</evidence>
<dbReference type="PANTHER" id="PTHR45436:SF14">
    <property type="entry name" value="SENSOR PROTEIN QSEC"/>
    <property type="match status" value="1"/>
</dbReference>
<evidence type="ECO:0000313" key="14">
    <source>
        <dbReference type="EMBL" id="RBQ29011.1"/>
    </source>
</evidence>
<dbReference type="InterPro" id="IPR005467">
    <property type="entry name" value="His_kinase_dom"/>
</dbReference>
<comment type="catalytic activity">
    <reaction evidence="1">
        <text>ATP + protein L-histidine = ADP + protein N-phospho-L-histidine.</text>
        <dbReference type="EC" id="2.7.13.3"/>
    </reaction>
</comment>
<dbReference type="Pfam" id="PF00512">
    <property type="entry name" value="HisKA"/>
    <property type="match status" value="1"/>
</dbReference>